<dbReference type="AlphaFoldDB" id="A0A1R0GTD1"/>
<reference evidence="1 2" key="1">
    <citation type="journal article" date="2016" name="Mol. Biol. Evol.">
        <title>Genome-Wide Survey of Gut Fungi (Harpellales) Reveals the First Horizontally Transferred Ubiquitin Gene from a Mosquito Host.</title>
        <authorList>
            <person name="Wang Y."/>
            <person name="White M.M."/>
            <person name="Kvist S."/>
            <person name="Moncalvo J.M."/>
        </authorList>
    </citation>
    <scope>NUCLEOTIDE SEQUENCE [LARGE SCALE GENOMIC DNA]</scope>
    <source>
        <strain evidence="1 2">ALG-7-W6</strain>
    </source>
</reference>
<accession>A0A1R0GTD1</accession>
<sequence length="768" mass="89123">MSSPKYTVNVSNRLKSWNAGQNSSFQFNNRKSMNKNVAGRKFDFKKSSKSRLKHEYVSITSNVNSILSDLLSTAFSGSNKKSENSAPSTQINAHSILGYELPIAYSPIKAPKSDSHRITISSLAYKDLNAFESKTKRFRTVKNDFLFSPQINLALSSRNPQSFSNDLEFSSFSNLSREFQFIFKDLKNISLNQSSFLKKFIHENIHNPISSGISSIPIENIHVLPNSDFNDRSHHIVHESTPKTSQSTSLDNLVFNLNTSNTQNPINDLIYRDCQSYINTPQSTTKNIYSNSQSVKDPNLIKRDIISYNLNEMNFVQQSEELDIFNNHKKFQMSTQDLKVIGDRVKEFISKKVQIKGNKLYSQVHLLISNLGRDSFMEYLGEYYFHVLFDAFHRRSRLRSYTRAYNNNHLLEYMCSSAFTRGWRLTHSETLILMYHFIKTKQLFDAINIFNSIRDIVAVDKLVLDDAWRRADMSILLFQERMRYYQMYNLKLYSGIVSSLISELCRHHKIEMVIKVYNRFKKKIFMTKHLQQSYFDQIAKMKRSDDYLVNNHGDFIKVGGFVGNFSILGQNKVNVVPFNKLGIRVHSLNSLMLMCLSRNLPRLGSRFYIEITNQFQLKPDLVTLRNIICGTANFSDLGKDSLRTLLVPEFIDGIIHHRYKSQNIRSFRSSSLNITENYDIDKVIQDFKNGGLIKENLFRTWTILTQSIQHKPSNFEKEFILGLLVMWNEYVFFGISSLKDSSVLGKCIEHNLSNSYLERILFKLFLSF</sequence>
<dbReference type="Proteomes" id="UP000187455">
    <property type="component" value="Unassembled WGS sequence"/>
</dbReference>
<evidence type="ECO:0000313" key="2">
    <source>
        <dbReference type="Proteomes" id="UP000187455"/>
    </source>
</evidence>
<name>A0A1R0GTD1_9FUNG</name>
<organism evidence="1 2">
    <name type="scientific">Smittium mucronatum</name>
    <dbReference type="NCBI Taxonomy" id="133383"/>
    <lineage>
        <taxon>Eukaryota</taxon>
        <taxon>Fungi</taxon>
        <taxon>Fungi incertae sedis</taxon>
        <taxon>Zoopagomycota</taxon>
        <taxon>Kickxellomycotina</taxon>
        <taxon>Harpellomycetes</taxon>
        <taxon>Harpellales</taxon>
        <taxon>Legeriomycetaceae</taxon>
        <taxon>Smittium</taxon>
    </lineage>
</organism>
<evidence type="ECO:0000313" key="1">
    <source>
        <dbReference type="EMBL" id="OLY80135.1"/>
    </source>
</evidence>
<proteinExistence type="predicted"/>
<dbReference type="OrthoDB" id="5598614at2759"/>
<keyword evidence="2" id="KW-1185">Reference proteome</keyword>
<dbReference type="EMBL" id="LSSL01003738">
    <property type="protein sequence ID" value="OLY80135.1"/>
    <property type="molecule type" value="Genomic_DNA"/>
</dbReference>
<protein>
    <submittedName>
        <fullName evidence="1">Uncharacterized protein</fullName>
    </submittedName>
</protein>
<gene>
    <name evidence="1" type="ORF">AYI68_g5774</name>
</gene>
<comment type="caution">
    <text evidence="1">The sequence shown here is derived from an EMBL/GenBank/DDBJ whole genome shotgun (WGS) entry which is preliminary data.</text>
</comment>